<evidence type="ECO:0000256" key="5">
    <source>
        <dbReference type="ARBA" id="ARBA00022741"/>
    </source>
</evidence>
<dbReference type="EMBL" id="CM000881">
    <property type="protein sequence ID" value="KQK04033.1"/>
    <property type="molecule type" value="Genomic_DNA"/>
</dbReference>
<keyword evidence="4 7" id="KW-0808">Transferase</keyword>
<evidence type="ECO:0000256" key="2">
    <source>
        <dbReference type="ARBA" id="ARBA00007220"/>
    </source>
</evidence>
<dbReference type="AlphaFoldDB" id="A0A0Q3JZV8"/>
<name>A0A0Q3JZV8_BRADI</name>
<dbReference type="GO" id="GO:0004017">
    <property type="term" value="F:AMP kinase activity"/>
    <property type="evidence" value="ECO:0007669"/>
    <property type="project" value="UniProtKB-EC"/>
</dbReference>
<dbReference type="GO" id="GO:0005524">
    <property type="term" value="F:ATP binding"/>
    <property type="evidence" value="ECO:0007669"/>
    <property type="project" value="InterPro"/>
</dbReference>
<reference evidence="9" key="3">
    <citation type="submission" date="2018-08" db="UniProtKB">
        <authorList>
            <consortium name="EnsemblPlants"/>
        </authorList>
    </citation>
    <scope>IDENTIFICATION</scope>
    <source>
        <strain evidence="9">cv. Bd21</strain>
    </source>
</reference>
<dbReference type="InParanoid" id="A0A0Q3JZV8"/>
<evidence type="ECO:0000256" key="7">
    <source>
        <dbReference type="RuleBase" id="RU003330"/>
    </source>
</evidence>
<organism evidence="8">
    <name type="scientific">Brachypodium distachyon</name>
    <name type="common">Purple false brome</name>
    <name type="synonym">Trachynia distachya</name>
    <dbReference type="NCBI Taxonomy" id="15368"/>
    <lineage>
        <taxon>Eukaryota</taxon>
        <taxon>Viridiplantae</taxon>
        <taxon>Streptophyta</taxon>
        <taxon>Embryophyta</taxon>
        <taxon>Tracheophyta</taxon>
        <taxon>Spermatophyta</taxon>
        <taxon>Magnoliopsida</taxon>
        <taxon>Liliopsida</taxon>
        <taxon>Poales</taxon>
        <taxon>Poaceae</taxon>
        <taxon>BOP clade</taxon>
        <taxon>Pooideae</taxon>
        <taxon>Stipodae</taxon>
        <taxon>Brachypodieae</taxon>
        <taxon>Brachypodium</taxon>
    </lineage>
</organism>
<protein>
    <recommendedName>
        <fullName evidence="3">adenylate kinase</fullName>
        <ecNumber evidence="3">2.7.4.3</ecNumber>
    </recommendedName>
</protein>
<dbReference type="EC" id="2.7.4.3" evidence="3"/>
<keyword evidence="5" id="KW-0547">Nucleotide-binding</keyword>
<evidence type="ECO:0000256" key="6">
    <source>
        <dbReference type="ARBA" id="ARBA00022777"/>
    </source>
</evidence>
<dbReference type="EnsemblPlants" id="KQK04033">
    <property type="protein sequence ID" value="KQK04033"/>
    <property type="gene ID" value="BRADI_2g11286v3"/>
</dbReference>
<keyword evidence="10" id="KW-1185">Reference proteome</keyword>
<comment type="similarity">
    <text evidence="2 7">Belongs to the adenylate kinase family.</text>
</comment>
<dbReference type="STRING" id="15368.A0A0Q3JZV8"/>
<evidence type="ECO:0000313" key="8">
    <source>
        <dbReference type="EMBL" id="KQK04033.1"/>
    </source>
</evidence>
<dbReference type="OrthoDB" id="439792at2759"/>
<dbReference type="Proteomes" id="UP000008810">
    <property type="component" value="Chromosome 2"/>
</dbReference>
<keyword evidence="6 7" id="KW-0418">Kinase</keyword>
<dbReference type="InterPro" id="IPR027417">
    <property type="entry name" value="P-loop_NTPase"/>
</dbReference>
<evidence type="ECO:0000313" key="10">
    <source>
        <dbReference type="Proteomes" id="UP000008810"/>
    </source>
</evidence>
<accession>A0A0Q3JZV8</accession>
<proteinExistence type="inferred from homology"/>
<dbReference type="PRINTS" id="PR00094">
    <property type="entry name" value="ADENYLTKNASE"/>
</dbReference>
<gene>
    <name evidence="8" type="ORF">BRADI_2g11286v3</name>
</gene>
<evidence type="ECO:0000313" key="9">
    <source>
        <dbReference type="EnsemblPlants" id="KQK04033"/>
    </source>
</evidence>
<sequence>MGEGSKNRKTLYGSSVFIRCICCFGDLGCWLPVSLPQVLGEPLIQRKDDTAEVLKSRLEAFHIQTEPAVDHYSKHGLVANLHAEN</sequence>
<evidence type="ECO:0000256" key="4">
    <source>
        <dbReference type="ARBA" id="ARBA00022679"/>
    </source>
</evidence>
<reference evidence="8" key="2">
    <citation type="submission" date="2017-06" db="EMBL/GenBank/DDBJ databases">
        <title>WGS assembly of Brachypodium distachyon.</title>
        <authorList>
            <consortium name="The International Brachypodium Initiative"/>
            <person name="Lucas S."/>
            <person name="Harmon-Smith M."/>
            <person name="Lail K."/>
            <person name="Tice H."/>
            <person name="Grimwood J."/>
            <person name="Bruce D."/>
            <person name="Barry K."/>
            <person name="Shu S."/>
            <person name="Lindquist E."/>
            <person name="Wang M."/>
            <person name="Pitluck S."/>
            <person name="Vogel J.P."/>
            <person name="Garvin D.F."/>
            <person name="Mockler T.C."/>
            <person name="Schmutz J."/>
            <person name="Rokhsar D."/>
            <person name="Bevan M.W."/>
        </authorList>
    </citation>
    <scope>NUCLEOTIDE SEQUENCE</scope>
    <source>
        <strain evidence="8">Bd21</strain>
    </source>
</reference>
<dbReference type="Gene3D" id="3.40.50.300">
    <property type="entry name" value="P-loop containing nucleotide triphosphate hydrolases"/>
    <property type="match status" value="1"/>
</dbReference>
<dbReference type="Gramene" id="KQK04033">
    <property type="protein sequence ID" value="KQK04033"/>
    <property type="gene ID" value="BRADI_2g11286v3"/>
</dbReference>
<evidence type="ECO:0000256" key="1">
    <source>
        <dbReference type="ARBA" id="ARBA00003053"/>
    </source>
</evidence>
<comment type="function">
    <text evidence="1">Catalyzes the reversible transfer of the terminal phosphate group between ATP and AMP. Plays an important role in cellular energy homeostasis and in adenine nucleotide metabolism.</text>
</comment>
<dbReference type="InterPro" id="IPR000850">
    <property type="entry name" value="Adenylat/UMP-CMP_kin"/>
</dbReference>
<evidence type="ECO:0000256" key="3">
    <source>
        <dbReference type="ARBA" id="ARBA00012955"/>
    </source>
</evidence>
<reference evidence="8 9" key="1">
    <citation type="journal article" date="2010" name="Nature">
        <title>Genome sequencing and analysis of the model grass Brachypodium distachyon.</title>
        <authorList>
            <consortium name="International Brachypodium Initiative"/>
        </authorList>
    </citation>
    <scope>NUCLEOTIDE SEQUENCE [LARGE SCALE GENOMIC DNA]</scope>
    <source>
        <strain evidence="8 9">Bd21</strain>
    </source>
</reference>